<feature type="non-terminal residue" evidence="15">
    <location>
        <position position="1"/>
    </location>
</feature>
<proteinExistence type="predicted"/>
<dbReference type="Gene3D" id="3.80.10.10">
    <property type="entry name" value="Ribonuclease Inhibitor"/>
    <property type="match status" value="1"/>
</dbReference>
<evidence type="ECO:0000313" key="16">
    <source>
        <dbReference type="Proteomes" id="UP000015453"/>
    </source>
</evidence>
<comment type="caution">
    <text evidence="15">The sequence shown here is derived from an EMBL/GenBank/DDBJ whole genome shotgun (WGS) entry which is preliminary data.</text>
</comment>
<evidence type="ECO:0000256" key="2">
    <source>
        <dbReference type="ARBA" id="ARBA00022614"/>
    </source>
</evidence>
<dbReference type="EMBL" id="AUSU01001090">
    <property type="protein sequence ID" value="EPS71854.1"/>
    <property type="molecule type" value="Genomic_DNA"/>
</dbReference>
<evidence type="ECO:0000256" key="10">
    <source>
        <dbReference type="ARBA" id="ARBA00023170"/>
    </source>
</evidence>
<reference evidence="15 16" key="1">
    <citation type="journal article" date="2013" name="BMC Genomics">
        <title>The miniature genome of a carnivorous plant Genlisea aurea contains a low number of genes and short non-coding sequences.</title>
        <authorList>
            <person name="Leushkin E.V."/>
            <person name="Sutormin R.A."/>
            <person name="Nabieva E.R."/>
            <person name="Penin A.A."/>
            <person name="Kondrashov A.S."/>
            <person name="Logacheva M.D."/>
        </authorList>
    </citation>
    <scope>NUCLEOTIDE SEQUENCE [LARGE SCALE GENOMIC DNA]</scope>
</reference>
<keyword evidence="16" id="KW-1185">Reference proteome</keyword>
<evidence type="ECO:0000259" key="13">
    <source>
        <dbReference type="Pfam" id="PF08263"/>
    </source>
</evidence>
<dbReference type="FunFam" id="3.80.10.10:FF:000101">
    <property type="entry name" value="LRR receptor-like serine/threonine-protein kinase ERECTA"/>
    <property type="match status" value="1"/>
</dbReference>
<dbReference type="PANTHER" id="PTHR47988">
    <property type="entry name" value="SOMATIC EMBRYOGENESIS RECEPTOR KINASE 1"/>
    <property type="match status" value="1"/>
</dbReference>
<dbReference type="OrthoDB" id="1056777at2759"/>
<name>S8CWX6_9LAMI</name>
<sequence>LMGWVLLVGAFILTCLSSFVSPDAQGDALYALRIALNASSDQLADWNQNLVNPCTWSKVECDGSYNVIRVSLTNMGFSGILSPRIGILKMLNTLQLQGNGITGKIPEEYGNLTSLTMLDLENNHLTGEIPSSIGNLKSLTFLILSQNNLSGSIPESLLNLTNLVSLQLASNDLSGGIPKQLFEISKY</sequence>
<accession>S8CWX6</accession>
<dbReference type="GO" id="GO:0005524">
    <property type="term" value="F:ATP binding"/>
    <property type="evidence" value="ECO:0007669"/>
    <property type="project" value="UniProtKB-KW"/>
</dbReference>
<keyword evidence="11" id="KW-0325">Glycoprotein</keyword>
<evidence type="ECO:0000256" key="1">
    <source>
        <dbReference type="ARBA" id="ARBA00004479"/>
    </source>
</evidence>
<dbReference type="InterPro" id="IPR013210">
    <property type="entry name" value="LRR_N_plant-typ"/>
</dbReference>
<evidence type="ECO:0000256" key="6">
    <source>
        <dbReference type="ARBA" id="ARBA00022741"/>
    </source>
</evidence>
<dbReference type="GO" id="GO:0016020">
    <property type="term" value="C:membrane"/>
    <property type="evidence" value="ECO:0007669"/>
    <property type="project" value="UniProtKB-SubCell"/>
</dbReference>
<evidence type="ECO:0000256" key="5">
    <source>
        <dbReference type="ARBA" id="ARBA00022737"/>
    </source>
</evidence>
<evidence type="ECO:0000256" key="11">
    <source>
        <dbReference type="ARBA" id="ARBA00023180"/>
    </source>
</evidence>
<evidence type="ECO:0000256" key="9">
    <source>
        <dbReference type="ARBA" id="ARBA00023136"/>
    </source>
</evidence>
<keyword evidence="8" id="KW-1133">Transmembrane helix</keyword>
<keyword evidence="7" id="KW-0067">ATP-binding</keyword>
<dbReference type="Pfam" id="PF23598">
    <property type="entry name" value="LRR_14"/>
    <property type="match status" value="1"/>
</dbReference>
<evidence type="ECO:0000256" key="7">
    <source>
        <dbReference type="ARBA" id="ARBA00022840"/>
    </source>
</evidence>
<keyword evidence="2" id="KW-0433">Leucine-rich repeat</keyword>
<evidence type="ECO:0000313" key="15">
    <source>
        <dbReference type="EMBL" id="EPS71854.1"/>
    </source>
</evidence>
<evidence type="ECO:0000256" key="4">
    <source>
        <dbReference type="ARBA" id="ARBA00022729"/>
    </source>
</evidence>
<evidence type="ECO:0000256" key="3">
    <source>
        <dbReference type="ARBA" id="ARBA00022692"/>
    </source>
</evidence>
<keyword evidence="5" id="KW-0677">Repeat</keyword>
<dbReference type="AlphaFoldDB" id="S8CWX6"/>
<feature type="chain" id="PRO_5004549375" evidence="12">
    <location>
        <begin position="18"/>
        <end position="187"/>
    </location>
</feature>
<keyword evidence="6" id="KW-0547">Nucleotide-binding</keyword>
<comment type="subcellular location">
    <subcellularLocation>
        <location evidence="1">Membrane</location>
        <topology evidence="1">Single-pass type I membrane protein</topology>
    </subcellularLocation>
</comment>
<keyword evidence="10" id="KW-0675">Receptor</keyword>
<evidence type="ECO:0000256" key="8">
    <source>
        <dbReference type="ARBA" id="ARBA00022989"/>
    </source>
</evidence>
<dbReference type="InterPro" id="IPR055414">
    <property type="entry name" value="LRR_R13L4/SHOC2-like"/>
</dbReference>
<dbReference type="InterPro" id="IPR032675">
    <property type="entry name" value="LRR_dom_sf"/>
</dbReference>
<dbReference type="Proteomes" id="UP000015453">
    <property type="component" value="Unassembled WGS sequence"/>
</dbReference>
<protein>
    <submittedName>
        <fullName evidence="15">Uncharacterized protein</fullName>
    </submittedName>
</protein>
<dbReference type="Pfam" id="PF08263">
    <property type="entry name" value="LRRNT_2"/>
    <property type="match status" value="1"/>
</dbReference>
<feature type="non-terminal residue" evidence="15">
    <location>
        <position position="187"/>
    </location>
</feature>
<feature type="domain" description="Disease resistance R13L4/SHOC-2-like LRR" evidence="14">
    <location>
        <begin position="78"/>
        <end position="171"/>
    </location>
</feature>
<evidence type="ECO:0000256" key="12">
    <source>
        <dbReference type="SAM" id="SignalP"/>
    </source>
</evidence>
<gene>
    <name evidence="15" type="ORF">M569_02905</name>
</gene>
<feature type="domain" description="Leucine-rich repeat-containing N-terminal plant-type" evidence="13">
    <location>
        <begin position="23"/>
        <end position="62"/>
    </location>
</feature>
<evidence type="ECO:0000259" key="14">
    <source>
        <dbReference type="Pfam" id="PF23598"/>
    </source>
</evidence>
<keyword evidence="3" id="KW-0812">Transmembrane</keyword>
<keyword evidence="9" id="KW-0472">Membrane</keyword>
<feature type="signal peptide" evidence="12">
    <location>
        <begin position="1"/>
        <end position="17"/>
    </location>
</feature>
<keyword evidence="4 12" id="KW-0732">Signal</keyword>
<organism evidence="15 16">
    <name type="scientific">Genlisea aurea</name>
    <dbReference type="NCBI Taxonomy" id="192259"/>
    <lineage>
        <taxon>Eukaryota</taxon>
        <taxon>Viridiplantae</taxon>
        <taxon>Streptophyta</taxon>
        <taxon>Embryophyta</taxon>
        <taxon>Tracheophyta</taxon>
        <taxon>Spermatophyta</taxon>
        <taxon>Magnoliopsida</taxon>
        <taxon>eudicotyledons</taxon>
        <taxon>Gunneridae</taxon>
        <taxon>Pentapetalae</taxon>
        <taxon>asterids</taxon>
        <taxon>lamiids</taxon>
        <taxon>Lamiales</taxon>
        <taxon>Lentibulariaceae</taxon>
        <taxon>Genlisea</taxon>
    </lineage>
</organism>
<dbReference type="SUPFAM" id="SSF52058">
    <property type="entry name" value="L domain-like"/>
    <property type="match status" value="1"/>
</dbReference>